<reference evidence="1 2" key="1">
    <citation type="journal article" date="2018" name="Genome Biol. Evol.">
        <title>Multiple Roots of Fruiting Body Formation in Amoebozoa.</title>
        <authorList>
            <person name="Hillmann F."/>
            <person name="Forbes G."/>
            <person name="Novohradska S."/>
            <person name="Ferling I."/>
            <person name="Riege K."/>
            <person name="Groth M."/>
            <person name="Westermann M."/>
            <person name="Marz M."/>
            <person name="Spaller T."/>
            <person name="Winckler T."/>
            <person name="Schaap P."/>
            <person name="Glockner G."/>
        </authorList>
    </citation>
    <scope>NUCLEOTIDE SEQUENCE [LARGE SCALE GENOMIC DNA]</scope>
    <source>
        <strain evidence="1 2">Jena</strain>
    </source>
</reference>
<sequence>MCICPGSPYHRTRSDRGQMGLFESVVLVIVQFKTHTQKDLSMDKDNPDFMTWIYVKLPLQHQESPKNDSPQ</sequence>
<name>A0A2P6NG27_9EUKA</name>
<dbReference type="AlphaFoldDB" id="A0A2P6NG27"/>
<proteinExistence type="predicted"/>
<dbReference type="EMBL" id="MDYQ01000093">
    <property type="protein sequence ID" value="PRP82917.1"/>
    <property type="molecule type" value="Genomic_DNA"/>
</dbReference>
<gene>
    <name evidence="1" type="ORF">PROFUN_06694</name>
</gene>
<dbReference type="Proteomes" id="UP000241769">
    <property type="component" value="Unassembled WGS sequence"/>
</dbReference>
<accession>A0A2P6NG27</accession>
<protein>
    <submittedName>
        <fullName evidence="1">Uncharacterized protein</fullName>
    </submittedName>
</protein>
<dbReference type="InParanoid" id="A0A2P6NG27"/>
<organism evidence="1 2">
    <name type="scientific">Planoprotostelium fungivorum</name>
    <dbReference type="NCBI Taxonomy" id="1890364"/>
    <lineage>
        <taxon>Eukaryota</taxon>
        <taxon>Amoebozoa</taxon>
        <taxon>Evosea</taxon>
        <taxon>Variosea</taxon>
        <taxon>Cavosteliida</taxon>
        <taxon>Cavosteliaceae</taxon>
        <taxon>Planoprotostelium</taxon>
    </lineage>
</organism>
<comment type="caution">
    <text evidence="1">The sequence shown here is derived from an EMBL/GenBank/DDBJ whole genome shotgun (WGS) entry which is preliminary data.</text>
</comment>
<evidence type="ECO:0000313" key="1">
    <source>
        <dbReference type="EMBL" id="PRP82917.1"/>
    </source>
</evidence>
<keyword evidence="2" id="KW-1185">Reference proteome</keyword>
<evidence type="ECO:0000313" key="2">
    <source>
        <dbReference type="Proteomes" id="UP000241769"/>
    </source>
</evidence>